<protein>
    <submittedName>
        <fullName evidence="2">Uncharacterized protein</fullName>
    </submittedName>
</protein>
<dbReference type="HOGENOM" id="CLU_348621_0_0_1"/>
<keyword evidence="3" id="KW-1185">Reference proteome</keyword>
<evidence type="ECO:0000256" key="1">
    <source>
        <dbReference type="SAM" id="MobiDB-lite"/>
    </source>
</evidence>
<evidence type="ECO:0000313" key="2">
    <source>
        <dbReference type="EnsemblMetazoa" id="RPRC014617-PA"/>
    </source>
</evidence>
<feature type="compositionally biased region" description="Acidic residues" evidence="1">
    <location>
        <begin position="648"/>
        <end position="664"/>
    </location>
</feature>
<feature type="compositionally biased region" description="Polar residues" evidence="1">
    <location>
        <begin position="625"/>
        <end position="634"/>
    </location>
</feature>
<sequence length="809" mass="92328">MSRDFLGHTNVEILNNNENGASNFPESYWYIRPVPDVSNRFSFSEALNALRGTRNAHRDNAHEHCSNYELNDPLNLLSNEVYNNSNHFSTLGTNSGCFEFGTARQGRYNNIPYILAAIPQLSVNQHLGKSQIPGPPGYYSQIPLLSSETTSFFHGSQRPQFLRSGQPQRNLEYSWFKGKIPITKGNYKPIYTSDSGSARNFGPIGGEMAALRRVRRSYASQGNMIRIFPDNRPAFKNLEKTSNYFLPPKQNEIHTHQFNTDFSINSDEKISFEYKYSLTPNEKERKKNKSTLVTTSVHLGGLLTIPKGIDHVIDNSSQSSSDKSNNIRVVNNLEIFKETTIEGCIEIQKLISQYNIKSPTINIDNFCKSVYKQINNSKNIMQMEPIMREMILGYLYLSSSWISLASVLSVSREQTPSLDNCLESLTKEFLLWQKKSKNLLEQIIISLKKIPLEHEKYVAGIYKSSSSSENSTIFSDDSFSDFEYPRKDLYNHFWPNDFNEYPKQKDIDDTKSIINENCKLREPNHPNIATYKRYGTKYGLNCDQNSCTNNEKHIPCKLMKEGVYDTNTYPSCNERKIRARQMFVGVNSSSTNEGKYSQNTDGLFNSSKGKKNYSSNRPPEECSDTESNAISSELSSEDETVYIQSEASETEDGDEESTTNDENENVINMPSKRCSMRIISDTDEETENTFQEIERAADYHLILCGPNLKKELKRIVPELEVDGTPAVRHEISNLARESNFEGTVETDINELLTSHNQEFSNEELLQMELQFANEEDDSDRSIEISEEQNLTSKQISKAMCLIDEAMEIF</sequence>
<feature type="region of interest" description="Disordered" evidence="1">
    <location>
        <begin position="588"/>
        <end position="669"/>
    </location>
</feature>
<proteinExistence type="predicted"/>
<evidence type="ECO:0000313" key="3">
    <source>
        <dbReference type="Proteomes" id="UP000015103"/>
    </source>
</evidence>
<reference evidence="2" key="1">
    <citation type="submission" date="2015-05" db="UniProtKB">
        <authorList>
            <consortium name="EnsemblMetazoa"/>
        </authorList>
    </citation>
    <scope>IDENTIFICATION</scope>
</reference>
<dbReference type="Proteomes" id="UP000015103">
    <property type="component" value="Unassembled WGS sequence"/>
</dbReference>
<organism evidence="2 3">
    <name type="scientific">Rhodnius prolixus</name>
    <name type="common">Triatomid bug</name>
    <dbReference type="NCBI Taxonomy" id="13249"/>
    <lineage>
        <taxon>Eukaryota</taxon>
        <taxon>Metazoa</taxon>
        <taxon>Ecdysozoa</taxon>
        <taxon>Arthropoda</taxon>
        <taxon>Hexapoda</taxon>
        <taxon>Insecta</taxon>
        <taxon>Pterygota</taxon>
        <taxon>Neoptera</taxon>
        <taxon>Paraneoptera</taxon>
        <taxon>Hemiptera</taxon>
        <taxon>Heteroptera</taxon>
        <taxon>Panheteroptera</taxon>
        <taxon>Cimicomorpha</taxon>
        <taxon>Reduviidae</taxon>
        <taxon>Triatominae</taxon>
        <taxon>Rhodnius</taxon>
    </lineage>
</organism>
<dbReference type="EMBL" id="ACPB03025895">
    <property type="status" value="NOT_ANNOTATED_CDS"/>
    <property type="molecule type" value="Genomic_DNA"/>
</dbReference>
<dbReference type="STRING" id="13249.T1IE97"/>
<dbReference type="EnsemblMetazoa" id="RPRC014617-RA">
    <property type="protein sequence ID" value="RPRC014617-PA"/>
    <property type="gene ID" value="RPRC014617"/>
</dbReference>
<dbReference type="VEuPathDB" id="VectorBase:RPRC014617"/>
<dbReference type="InParanoid" id="T1IE97"/>
<feature type="compositionally biased region" description="Polar residues" evidence="1">
    <location>
        <begin position="588"/>
        <end position="604"/>
    </location>
</feature>
<name>T1IE97_RHOPR</name>
<accession>T1IE97</accession>
<dbReference type="AlphaFoldDB" id="T1IE97"/>